<dbReference type="InterPro" id="IPR055414">
    <property type="entry name" value="LRR_R13L4/SHOC2-like"/>
</dbReference>
<evidence type="ECO:0000259" key="8">
    <source>
        <dbReference type="Pfam" id="PF23598"/>
    </source>
</evidence>
<dbReference type="PANTHER" id="PTHR23155">
    <property type="entry name" value="DISEASE RESISTANCE PROTEIN RP"/>
    <property type="match status" value="1"/>
</dbReference>
<evidence type="ECO:0000259" key="7">
    <source>
        <dbReference type="Pfam" id="PF23559"/>
    </source>
</evidence>
<dbReference type="InterPro" id="IPR042197">
    <property type="entry name" value="Apaf_helical"/>
</dbReference>
<dbReference type="Pfam" id="PF23598">
    <property type="entry name" value="LRR_14"/>
    <property type="match status" value="1"/>
</dbReference>
<gene>
    <name evidence="9" type="ORF">PanWU01x14_370720</name>
</gene>
<dbReference type="Pfam" id="PF23559">
    <property type="entry name" value="WHD_DRP"/>
    <property type="match status" value="1"/>
</dbReference>
<keyword evidence="1" id="KW-0677">Repeat</keyword>
<evidence type="ECO:0000259" key="5">
    <source>
        <dbReference type="Pfam" id="PF00931"/>
    </source>
</evidence>
<keyword evidence="3" id="KW-0611">Plant defense</keyword>
<dbReference type="InterPro" id="IPR027417">
    <property type="entry name" value="P-loop_NTPase"/>
</dbReference>
<dbReference type="InterPro" id="IPR002182">
    <property type="entry name" value="NB-ARC"/>
</dbReference>
<dbReference type="OrthoDB" id="598235at2759"/>
<dbReference type="InterPro" id="IPR032675">
    <property type="entry name" value="LRR_dom_sf"/>
</dbReference>
<dbReference type="SUPFAM" id="SSF52058">
    <property type="entry name" value="L domain-like"/>
    <property type="match status" value="1"/>
</dbReference>
<dbReference type="Gene3D" id="1.10.8.430">
    <property type="entry name" value="Helical domain of apoptotic protease-activating factors"/>
    <property type="match status" value="1"/>
</dbReference>
<feature type="domain" description="Disease resistance protein winged helix" evidence="7">
    <location>
        <begin position="437"/>
        <end position="508"/>
    </location>
</feature>
<feature type="compositionally biased region" description="Basic and acidic residues" evidence="4">
    <location>
        <begin position="124"/>
        <end position="142"/>
    </location>
</feature>
<dbReference type="Gene3D" id="1.20.5.4130">
    <property type="match status" value="1"/>
</dbReference>
<reference evidence="10" key="1">
    <citation type="submission" date="2016-06" db="EMBL/GenBank/DDBJ databases">
        <title>Parallel loss of symbiosis genes in relatives of nitrogen-fixing non-legume Parasponia.</title>
        <authorList>
            <person name="Van Velzen R."/>
            <person name="Holmer R."/>
            <person name="Bu F."/>
            <person name="Rutten L."/>
            <person name="Van Zeijl A."/>
            <person name="Liu W."/>
            <person name="Santuari L."/>
            <person name="Cao Q."/>
            <person name="Sharma T."/>
            <person name="Shen D."/>
            <person name="Roswanjaya Y."/>
            <person name="Wardhani T."/>
            <person name="Kalhor M.S."/>
            <person name="Jansen J."/>
            <person name="Van den Hoogen J."/>
            <person name="Gungor B."/>
            <person name="Hartog M."/>
            <person name="Hontelez J."/>
            <person name="Verver J."/>
            <person name="Yang W.-C."/>
            <person name="Schijlen E."/>
            <person name="Repin R."/>
            <person name="Schilthuizen M."/>
            <person name="Schranz E."/>
            <person name="Heidstra R."/>
            <person name="Miyata K."/>
            <person name="Fedorova E."/>
            <person name="Kohlen W."/>
            <person name="Bisseling T."/>
            <person name="Smit S."/>
            <person name="Geurts R."/>
        </authorList>
    </citation>
    <scope>NUCLEOTIDE SEQUENCE [LARGE SCALE GENOMIC DNA]</scope>
    <source>
        <strain evidence="10">cv. WU1-14</strain>
    </source>
</reference>
<dbReference type="AlphaFoldDB" id="A0A2P5A472"/>
<dbReference type="EMBL" id="JXTB01001116">
    <property type="protein sequence ID" value="PON31335.1"/>
    <property type="molecule type" value="Genomic_DNA"/>
</dbReference>
<dbReference type="Pfam" id="PF18052">
    <property type="entry name" value="Rx_N"/>
    <property type="match status" value="1"/>
</dbReference>
<dbReference type="Gene3D" id="3.40.50.300">
    <property type="entry name" value="P-loop containing nucleotide triphosphate hydrolases"/>
    <property type="match status" value="1"/>
</dbReference>
<dbReference type="GO" id="GO:0043531">
    <property type="term" value="F:ADP binding"/>
    <property type="evidence" value="ECO:0007669"/>
    <property type="project" value="InterPro"/>
</dbReference>
<dbReference type="InterPro" id="IPR058922">
    <property type="entry name" value="WHD_DRP"/>
</dbReference>
<dbReference type="FunFam" id="3.40.50.300:FF:001091">
    <property type="entry name" value="Probable disease resistance protein At1g61300"/>
    <property type="match status" value="1"/>
</dbReference>
<feature type="region of interest" description="Disordered" evidence="4">
    <location>
        <begin position="119"/>
        <end position="161"/>
    </location>
</feature>
<dbReference type="InterPro" id="IPR041118">
    <property type="entry name" value="Rx_N"/>
</dbReference>
<accession>A0A2P5A472</accession>
<keyword evidence="2" id="KW-0547">Nucleotide-binding</keyword>
<dbReference type="InterPro" id="IPR036388">
    <property type="entry name" value="WH-like_DNA-bd_sf"/>
</dbReference>
<dbReference type="CDD" id="cd14798">
    <property type="entry name" value="RX-CC_like"/>
    <property type="match status" value="1"/>
</dbReference>
<evidence type="ECO:0000256" key="2">
    <source>
        <dbReference type="ARBA" id="ARBA00022741"/>
    </source>
</evidence>
<comment type="caution">
    <text evidence="9">The sequence shown here is derived from an EMBL/GenBank/DDBJ whole genome shotgun (WGS) entry which is preliminary data.</text>
</comment>
<dbReference type="PRINTS" id="PR00364">
    <property type="entry name" value="DISEASERSIST"/>
</dbReference>
<sequence>MADSVVASVIEKLLQLQEKELFKGVNQDIRVLIDGLGNIQCFLKDAEARSEKEHTNVPVKNWLKQVTEEANRIEDAIDEYLRHVAPRSHQSRTFFSFLSKINQLVKQVKARQGMASKIQNSKMSIREIEERSQRHGFQRDYSEEGSSTGKTSHEGPRLGLPSFEEDEVVGIDSVKETLITTLVEGAPTRTVISIVGMSGCGKTTLAKTVYENDAVKGHFDRRAWITVPSSYNYNTEKLLENLTKQIYNDAEYTRAETDTIQDSIDSLRQYLETKRYAVVLDEVCDRNFWKDIEGALPKNDKGSRIIITTRMCDVIAVSRETSCDVVQQLEPLSMEMSWTLFCKKAFRTENGGVCPRELEELCLRVVQKCEGLPVVLVAIASLLSRKERTVLEWQRVLDSLNLALESNPDFKSSRKILFLGYSDLPPHLKSCFLSFSIFPEDYSIAESRLYQIWIAEGFVKPERDKTLEEIAKEYLEELINRNLVQVSDLELHGYDRMCKVYDFMREIILLKAYEIGFCGSLNENNSKFEINWLRKFRRLSVSRGANNAESIVENSRVRSIFAFGVAEMKKSFLVNLFENCKLLTLLEFENVPLEDLPVELGNLFHLKYLGLKNTKVKKLPKSVRKLQNLQTLDLRNTLLIELPIEINKLQNLRHLLAGGNSNKFCSDSTQCVRVKEGFWYLENLQTLVTLDAHLSGIDLIRKLDKLKQLRRLGILRLTAEVASALFACITQMSLLESLTLHSLTLHSENKNEMLDLQTISSPPPFLQRLVVKGRLQKLPDWFSSLQYLSMLYLSFSGLRMDPLGYLCHLPNLVYLWLYQAYDGEQLHFEEGCLPKLKLLVLRELHGLKMVEIDKGALPHLEELRIGSRMPLIEVPSGVRHLQNLKVLANYDMTSEFVLSMQPDGGSNYWKIEHVPSVHFLYKGKGRRYKSYKLGEPGLLDFLQGLASNKDEVAQREVRLSFYCSDDEEHSTETWNGVNRLSISSESRVSFFSDDIED</sequence>
<keyword evidence="10" id="KW-1185">Reference proteome</keyword>
<feature type="domain" description="Disease resistance N-terminal" evidence="6">
    <location>
        <begin position="5"/>
        <end position="94"/>
    </location>
</feature>
<proteinExistence type="predicted"/>
<dbReference type="SUPFAM" id="SSF52540">
    <property type="entry name" value="P-loop containing nucleoside triphosphate hydrolases"/>
    <property type="match status" value="1"/>
</dbReference>
<feature type="domain" description="Disease resistance R13L4/SHOC-2-like LRR" evidence="8">
    <location>
        <begin position="557"/>
        <end position="885"/>
    </location>
</feature>
<dbReference type="Gene3D" id="1.10.10.10">
    <property type="entry name" value="Winged helix-like DNA-binding domain superfamily/Winged helix DNA-binding domain"/>
    <property type="match status" value="1"/>
</dbReference>
<dbReference type="Proteomes" id="UP000237105">
    <property type="component" value="Unassembled WGS sequence"/>
</dbReference>
<dbReference type="FunFam" id="1.10.10.10:FF:000322">
    <property type="entry name" value="Probable disease resistance protein At1g63360"/>
    <property type="match status" value="1"/>
</dbReference>
<protein>
    <submittedName>
        <fullName evidence="9">NB-ARC domain, LRR domain containing protein</fullName>
    </submittedName>
</protein>
<evidence type="ECO:0000313" key="10">
    <source>
        <dbReference type="Proteomes" id="UP000237105"/>
    </source>
</evidence>
<organism evidence="9 10">
    <name type="scientific">Parasponia andersonii</name>
    <name type="common">Sponia andersonii</name>
    <dbReference type="NCBI Taxonomy" id="3476"/>
    <lineage>
        <taxon>Eukaryota</taxon>
        <taxon>Viridiplantae</taxon>
        <taxon>Streptophyta</taxon>
        <taxon>Embryophyta</taxon>
        <taxon>Tracheophyta</taxon>
        <taxon>Spermatophyta</taxon>
        <taxon>Magnoliopsida</taxon>
        <taxon>eudicotyledons</taxon>
        <taxon>Gunneridae</taxon>
        <taxon>Pentapetalae</taxon>
        <taxon>rosids</taxon>
        <taxon>fabids</taxon>
        <taxon>Rosales</taxon>
        <taxon>Cannabaceae</taxon>
        <taxon>Parasponia</taxon>
    </lineage>
</organism>
<dbReference type="InterPro" id="IPR038005">
    <property type="entry name" value="RX-like_CC"/>
</dbReference>
<feature type="domain" description="NB-ARC" evidence="5">
    <location>
        <begin position="174"/>
        <end position="349"/>
    </location>
</feature>
<evidence type="ECO:0000259" key="6">
    <source>
        <dbReference type="Pfam" id="PF18052"/>
    </source>
</evidence>
<name>A0A2P5A472_PARAD</name>
<evidence type="ECO:0000256" key="4">
    <source>
        <dbReference type="SAM" id="MobiDB-lite"/>
    </source>
</evidence>
<evidence type="ECO:0000313" key="9">
    <source>
        <dbReference type="EMBL" id="PON31335.1"/>
    </source>
</evidence>
<evidence type="ECO:0000256" key="3">
    <source>
        <dbReference type="ARBA" id="ARBA00022821"/>
    </source>
</evidence>
<evidence type="ECO:0000256" key="1">
    <source>
        <dbReference type="ARBA" id="ARBA00022737"/>
    </source>
</evidence>
<dbReference type="PANTHER" id="PTHR23155:SF1205">
    <property type="entry name" value="DISEASE RESISTANCE PROTEIN RPM1"/>
    <property type="match status" value="1"/>
</dbReference>
<dbReference type="InterPro" id="IPR044974">
    <property type="entry name" value="Disease_R_plants"/>
</dbReference>
<dbReference type="Gene3D" id="3.80.10.10">
    <property type="entry name" value="Ribonuclease Inhibitor"/>
    <property type="match status" value="1"/>
</dbReference>
<dbReference type="Pfam" id="PF00931">
    <property type="entry name" value="NB-ARC"/>
    <property type="match status" value="1"/>
</dbReference>
<dbReference type="GO" id="GO:0098542">
    <property type="term" value="P:defense response to other organism"/>
    <property type="evidence" value="ECO:0007669"/>
    <property type="project" value="TreeGrafter"/>
</dbReference>